<keyword evidence="6" id="KW-1185">Reference proteome</keyword>
<sequence length="219" mass="23902">MATSSEHALLMDRIYRYQRRFGIYDATRKYYLLGRDPLIASLNPPPGGTVLEIGCGTGRNLVQAARLYPAAAFHGIDISQEMLAAAGEALERGGLRGSVRLAHADATTFDPATTFGRSGYDRIFISYAVSMIPQWRAVMAATVSHLGPGGELHIADFGDMAGLPAWSRAAMYSWLRFHHVKPRNDLFDVASAVAAEFGGGTTETRLHRGFSWISVVRRG</sequence>
<name>A0A5D4GRT0_9HYPH</name>
<dbReference type="PANTHER" id="PTHR43464:SF19">
    <property type="entry name" value="UBIQUINONE BIOSYNTHESIS O-METHYLTRANSFERASE, MITOCHONDRIAL"/>
    <property type="match status" value="1"/>
</dbReference>
<evidence type="ECO:0000259" key="4">
    <source>
        <dbReference type="Pfam" id="PF13649"/>
    </source>
</evidence>
<evidence type="ECO:0000313" key="5">
    <source>
        <dbReference type="EMBL" id="TYR30653.1"/>
    </source>
</evidence>
<dbReference type="EMBL" id="VSZS01000066">
    <property type="protein sequence ID" value="TYR30653.1"/>
    <property type="molecule type" value="Genomic_DNA"/>
</dbReference>
<dbReference type="Pfam" id="PF13649">
    <property type="entry name" value="Methyltransf_25"/>
    <property type="match status" value="1"/>
</dbReference>
<accession>A0A5D4GRT0</accession>
<gene>
    <name evidence="5" type="ORF">FY036_18255</name>
</gene>
<keyword evidence="1 5" id="KW-0489">Methyltransferase</keyword>
<dbReference type="GO" id="GO:0008168">
    <property type="term" value="F:methyltransferase activity"/>
    <property type="evidence" value="ECO:0007669"/>
    <property type="project" value="UniProtKB-KW"/>
</dbReference>
<dbReference type="PANTHER" id="PTHR43464">
    <property type="entry name" value="METHYLTRANSFERASE"/>
    <property type="match status" value="1"/>
</dbReference>
<dbReference type="InterPro" id="IPR029063">
    <property type="entry name" value="SAM-dependent_MTases_sf"/>
</dbReference>
<dbReference type="GO" id="GO:0032259">
    <property type="term" value="P:methylation"/>
    <property type="evidence" value="ECO:0007669"/>
    <property type="project" value="UniProtKB-KW"/>
</dbReference>
<dbReference type="Proteomes" id="UP000323258">
    <property type="component" value="Unassembled WGS sequence"/>
</dbReference>
<feature type="domain" description="Methyltransferase" evidence="4">
    <location>
        <begin position="50"/>
        <end position="150"/>
    </location>
</feature>
<dbReference type="RefSeq" id="WP_148916189.1">
    <property type="nucleotide sequence ID" value="NZ_VSZS01000066.1"/>
</dbReference>
<evidence type="ECO:0000313" key="6">
    <source>
        <dbReference type="Proteomes" id="UP000323258"/>
    </source>
</evidence>
<dbReference type="Gene3D" id="3.40.50.150">
    <property type="entry name" value="Vaccinia Virus protein VP39"/>
    <property type="match status" value="1"/>
</dbReference>
<dbReference type="AlphaFoldDB" id="A0A5D4GRT0"/>
<keyword evidence="2 5" id="KW-0808">Transferase</keyword>
<dbReference type="OrthoDB" id="5298787at2"/>
<evidence type="ECO:0000256" key="3">
    <source>
        <dbReference type="ARBA" id="ARBA00022691"/>
    </source>
</evidence>
<dbReference type="CDD" id="cd02440">
    <property type="entry name" value="AdoMet_MTases"/>
    <property type="match status" value="1"/>
</dbReference>
<evidence type="ECO:0000256" key="2">
    <source>
        <dbReference type="ARBA" id="ARBA00022679"/>
    </source>
</evidence>
<proteinExistence type="predicted"/>
<dbReference type="InterPro" id="IPR041698">
    <property type="entry name" value="Methyltransf_25"/>
</dbReference>
<dbReference type="SUPFAM" id="SSF53335">
    <property type="entry name" value="S-adenosyl-L-methionine-dependent methyltransferases"/>
    <property type="match status" value="1"/>
</dbReference>
<comment type="caution">
    <text evidence="5">The sequence shown here is derived from an EMBL/GenBank/DDBJ whole genome shotgun (WGS) entry which is preliminary data.</text>
</comment>
<keyword evidence="3" id="KW-0949">S-adenosyl-L-methionine</keyword>
<evidence type="ECO:0000256" key="1">
    <source>
        <dbReference type="ARBA" id="ARBA00022603"/>
    </source>
</evidence>
<organism evidence="5 6">
    <name type="scientific">Neoaquamicrobium microcysteis</name>
    <dbReference type="NCBI Taxonomy" id="2682781"/>
    <lineage>
        <taxon>Bacteria</taxon>
        <taxon>Pseudomonadati</taxon>
        <taxon>Pseudomonadota</taxon>
        <taxon>Alphaproteobacteria</taxon>
        <taxon>Hyphomicrobiales</taxon>
        <taxon>Phyllobacteriaceae</taxon>
        <taxon>Neoaquamicrobium</taxon>
    </lineage>
</organism>
<reference evidence="5 6" key="1">
    <citation type="submission" date="2019-08" db="EMBL/GenBank/DDBJ databases">
        <authorList>
            <person name="Seo Y.L."/>
        </authorList>
    </citation>
    <scope>NUCLEOTIDE SEQUENCE [LARGE SCALE GENOMIC DNA]</scope>
    <source>
        <strain evidence="5 6">MaA-C15</strain>
    </source>
</reference>
<reference evidence="5 6" key="2">
    <citation type="submission" date="2019-09" db="EMBL/GenBank/DDBJ databases">
        <title>Mesorhizobium sp. MaA-C15 isolated from Microcystis aeruginosa.</title>
        <authorList>
            <person name="Jeong S.E."/>
            <person name="Jin H.M."/>
            <person name="Jeon C.O."/>
        </authorList>
    </citation>
    <scope>NUCLEOTIDE SEQUENCE [LARGE SCALE GENOMIC DNA]</scope>
    <source>
        <strain evidence="5 6">MaA-C15</strain>
    </source>
</reference>
<protein>
    <submittedName>
        <fullName evidence="5">Class I SAM-dependent methyltransferase</fullName>
    </submittedName>
</protein>